<dbReference type="FunFam" id="1.20.5.110:FF:000002">
    <property type="entry name" value="Vesicle transport through interaction with t-SNAREsB"/>
    <property type="match status" value="1"/>
</dbReference>
<dbReference type="InterPro" id="IPR010989">
    <property type="entry name" value="SNARE"/>
</dbReference>
<dbReference type="GO" id="GO:0005789">
    <property type="term" value="C:endoplasmic reticulum membrane"/>
    <property type="evidence" value="ECO:0007669"/>
    <property type="project" value="TreeGrafter"/>
</dbReference>
<gene>
    <name evidence="12" type="ORF">CBR_g22935</name>
</gene>
<evidence type="ECO:0000256" key="7">
    <source>
        <dbReference type="ARBA" id="ARBA00023136"/>
    </source>
</evidence>
<evidence type="ECO:0000313" key="12">
    <source>
        <dbReference type="EMBL" id="GBG76716.1"/>
    </source>
</evidence>
<dbReference type="PIRSF" id="PIRSF028865">
    <property type="entry name" value="Membrin-2"/>
    <property type="match status" value="1"/>
</dbReference>
<feature type="transmembrane region" description="Helical" evidence="10">
    <location>
        <begin position="199"/>
        <end position="218"/>
    </location>
</feature>
<dbReference type="InterPro" id="IPR038407">
    <property type="entry name" value="v-SNARE_N_sf"/>
</dbReference>
<evidence type="ECO:0000256" key="8">
    <source>
        <dbReference type="ARBA" id="ARBA00060376"/>
    </source>
</evidence>
<comment type="caution">
    <text evidence="12">The sequence shown here is derived from an EMBL/GenBank/DDBJ whole genome shotgun (WGS) entry which is preliminary data.</text>
</comment>
<dbReference type="CDD" id="cd15862">
    <property type="entry name" value="SNARE_Vti1"/>
    <property type="match status" value="1"/>
</dbReference>
<evidence type="ECO:0000259" key="11">
    <source>
        <dbReference type="SMART" id="SM00397"/>
    </source>
</evidence>
<dbReference type="GO" id="GO:0012507">
    <property type="term" value="C:ER to Golgi transport vesicle membrane"/>
    <property type="evidence" value="ECO:0007669"/>
    <property type="project" value="TreeGrafter"/>
</dbReference>
<proteinExistence type="inferred from homology"/>
<accession>A0A388L343</accession>
<dbReference type="EMBL" id="BFEA01000251">
    <property type="protein sequence ID" value="GBG76716.1"/>
    <property type="molecule type" value="Genomic_DNA"/>
</dbReference>
<keyword evidence="7 10" id="KW-0472">Membrane</keyword>
<keyword evidence="6 9" id="KW-0175">Coiled coil</keyword>
<dbReference type="PANTHER" id="PTHR21230">
    <property type="entry name" value="VESICLE TRANSPORT V-SNARE PROTEIN VTI1-RELATED"/>
    <property type="match status" value="1"/>
</dbReference>
<dbReference type="Pfam" id="PF12352">
    <property type="entry name" value="V-SNARE_C"/>
    <property type="match status" value="1"/>
</dbReference>
<evidence type="ECO:0000313" key="13">
    <source>
        <dbReference type="Proteomes" id="UP000265515"/>
    </source>
</evidence>
<dbReference type="Gene3D" id="1.20.5.110">
    <property type="match status" value="1"/>
</dbReference>
<dbReference type="AlphaFoldDB" id="A0A388L343"/>
<dbReference type="GO" id="GO:0005794">
    <property type="term" value="C:Golgi apparatus"/>
    <property type="evidence" value="ECO:0007669"/>
    <property type="project" value="InterPro"/>
</dbReference>
<comment type="similarity">
    <text evidence="1">Belongs to the VTI1 family.</text>
</comment>
<feature type="domain" description="T-SNARE coiled-coil homology" evidence="11">
    <location>
        <begin position="123"/>
        <end position="190"/>
    </location>
</feature>
<dbReference type="GO" id="GO:0005484">
    <property type="term" value="F:SNAP receptor activity"/>
    <property type="evidence" value="ECO:0007669"/>
    <property type="project" value="InterPro"/>
</dbReference>
<dbReference type="OrthoDB" id="430637at2759"/>
<dbReference type="Proteomes" id="UP000265515">
    <property type="component" value="Unassembled WGS sequence"/>
</dbReference>
<evidence type="ECO:0000256" key="3">
    <source>
        <dbReference type="ARBA" id="ARBA00022692"/>
    </source>
</evidence>
<evidence type="ECO:0000256" key="9">
    <source>
        <dbReference type="SAM" id="Coils"/>
    </source>
</evidence>
<comment type="subcellular location">
    <subcellularLocation>
        <location evidence="8">Prevacuolar compartment membrane</location>
        <topology evidence="8">Single-pass type IV membrane protein</topology>
    </subcellularLocation>
</comment>
<evidence type="ECO:0000256" key="5">
    <source>
        <dbReference type="ARBA" id="ARBA00022989"/>
    </source>
</evidence>
<keyword evidence="3 10" id="KW-0812">Transmembrane</keyword>
<dbReference type="OMA" id="YRRVMTN"/>
<evidence type="ECO:0000256" key="10">
    <source>
        <dbReference type="SAM" id="Phobius"/>
    </source>
</evidence>
<evidence type="ECO:0000256" key="2">
    <source>
        <dbReference type="ARBA" id="ARBA00022448"/>
    </source>
</evidence>
<dbReference type="SUPFAM" id="SSF47661">
    <property type="entry name" value="t-snare proteins"/>
    <property type="match status" value="1"/>
</dbReference>
<dbReference type="GO" id="GO:0006886">
    <property type="term" value="P:intracellular protein transport"/>
    <property type="evidence" value="ECO:0007669"/>
    <property type="project" value="InterPro"/>
</dbReference>
<protein>
    <recommendedName>
        <fullName evidence="11">t-SNARE coiled-coil homology domain-containing protein</fullName>
    </recommendedName>
</protein>
<name>A0A388L343_CHABU</name>
<keyword evidence="4" id="KW-0653">Protein transport</keyword>
<feature type="coiled-coil region" evidence="9">
    <location>
        <begin position="38"/>
        <end position="94"/>
    </location>
</feature>
<dbReference type="Pfam" id="PF05008">
    <property type="entry name" value="V-SNARE"/>
    <property type="match status" value="1"/>
</dbReference>
<evidence type="ECO:0000256" key="1">
    <source>
        <dbReference type="ARBA" id="ARBA00006108"/>
    </source>
</evidence>
<dbReference type="STRING" id="69332.A0A388L343"/>
<sequence length="222" mass="25279">MSEIFEGYERQFCELSSNLSRKIGNVATLTGEAKKQKLAELKNGLDEADSLIRRMDLEARTLPPPQRATMLTKLREYKSDLNNLKREVKKSQSALPDAATAREDLLEAGLGDRISTSNDQRTRLLQATEKLTQSSDRIRDGKRQLLEAEELGVSILQDLHGQRKTLENAKYRLHEVDDNIGRSRQILNSMARRMNRNKVAMFAIIGILLLAIVLIIYFKLKK</sequence>
<dbReference type="GO" id="GO:0006906">
    <property type="term" value="P:vesicle fusion"/>
    <property type="evidence" value="ECO:0007669"/>
    <property type="project" value="TreeGrafter"/>
</dbReference>
<dbReference type="PANTHER" id="PTHR21230:SF26">
    <property type="entry name" value="VESICLE TRANSPORT THROUGH INTERACTION WITH T-SNARES HOMOLOG 1A"/>
    <property type="match status" value="1"/>
</dbReference>
<dbReference type="FunFam" id="1.20.58.400:FF:000001">
    <property type="entry name" value="Vesicle transport through interaction with t-SNAREs homolog 1A"/>
    <property type="match status" value="1"/>
</dbReference>
<dbReference type="Gramene" id="GBG76716">
    <property type="protein sequence ID" value="GBG76716"/>
    <property type="gene ID" value="CBR_g22935"/>
</dbReference>
<keyword evidence="13" id="KW-1185">Reference proteome</keyword>
<dbReference type="Gene3D" id="1.20.58.400">
    <property type="entry name" value="t-snare proteins"/>
    <property type="match status" value="1"/>
</dbReference>
<dbReference type="GO" id="GO:0000149">
    <property type="term" value="F:SNARE binding"/>
    <property type="evidence" value="ECO:0007669"/>
    <property type="project" value="TreeGrafter"/>
</dbReference>
<evidence type="ECO:0000256" key="4">
    <source>
        <dbReference type="ARBA" id="ARBA00022927"/>
    </source>
</evidence>
<organism evidence="12 13">
    <name type="scientific">Chara braunii</name>
    <name type="common">Braun's stonewort</name>
    <dbReference type="NCBI Taxonomy" id="69332"/>
    <lineage>
        <taxon>Eukaryota</taxon>
        <taxon>Viridiplantae</taxon>
        <taxon>Streptophyta</taxon>
        <taxon>Charophyceae</taxon>
        <taxon>Charales</taxon>
        <taxon>Characeae</taxon>
        <taxon>Chara</taxon>
    </lineage>
</organism>
<dbReference type="InterPro" id="IPR000727">
    <property type="entry name" value="T_SNARE_dom"/>
</dbReference>
<dbReference type="GO" id="GO:0031902">
    <property type="term" value="C:late endosome membrane"/>
    <property type="evidence" value="ECO:0007669"/>
    <property type="project" value="TreeGrafter"/>
</dbReference>
<dbReference type="SUPFAM" id="SSF58038">
    <property type="entry name" value="SNARE fusion complex"/>
    <property type="match status" value="1"/>
</dbReference>
<keyword evidence="5 10" id="KW-1133">Transmembrane helix</keyword>
<dbReference type="GO" id="GO:0031201">
    <property type="term" value="C:SNARE complex"/>
    <property type="evidence" value="ECO:0007669"/>
    <property type="project" value="TreeGrafter"/>
</dbReference>
<dbReference type="InterPro" id="IPR007705">
    <property type="entry name" value="Vesicle_trsprt_v-SNARE_N"/>
</dbReference>
<evidence type="ECO:0000256" key="6">
    <source>
        <dbReference type="ARBA" id="ARBA00023054"/>
    </source>
</evidence>
<dbReference type="SMART" id="SM00397">
    <property type="entry name" value="t_SNARE"/>
    <property type="match status" value="1"/>
</dbReference>
<keyword evidence="2" id="KW-0813">Transport</keyword>
<reference evidence="12 13" key="1">
    <citation type="journal article" date="2018" name="Cell">
        <title>The Chara Genome: Secondary Complexity and Implications for Plant Terrestrialization.</title>
        <authorList>
            <person name="Nishiyama T."/>
            <person name="Sakayama H."/>
            <person name="Vries J.D."/>
            <person name="Buschmann H."/>
            <person name="Saint-Marcoux D."/>
            <person name="Ullrich K.K."/>
            <person name="Haas F.B."/>
            <person name="Vanderstraeten L."/>
            <person name="Becker D."/>
            <person name="Lang D."/>
            <person name="Vosolsobe S."/>
            <person name="Rombauts S."/>
            <person name="Wilhelmsson P.K.I."/>
            <person name="Janitza P."/>
            <person name="Kern R."/>
            <person name="Heyl A."/>
            <person name="Rumpler F."/>
            <person name="Villalobos L.I.A.C."/>
            <person name="Clay J.M."/>
            <person name="Skokan R."/>
            <person name="Toyoda A."/>
            <person name="Suzuki Y."/>
            <person name="Kagoshima H."/>
            <person name="Schijlen E."/>
            <person name="Tajeshwar N."/>
            <person name="Catarino B."/>
            <person name="Hetherington A.J."/>
            <person name="Saltykova A."/>
            <person name="Bonnot C."/>
            <person name="Breuninger H."/>
            <person name="Symeonidi A."/>
            <person name="Radhakrishnan G.V."/>
            <person name="Van Nieuwerburgh F."/>
            <person name="Deforce D."/>
            <person name="Chang C."/>
            <person name="Karol K.G."/>
            <person name="Hedrich R."/>
            <person name="Ulvskov P."/>
            <person name="Glockner G."/>
            <person name="Delwiche C.F."/>
            <person name="Petrasek J."/>
            <person name="Van de Peer Y."/>
            <person name="Friml J."/>
            <person name="Beilby M."/>
            <person name="Dolan L."/>
            <person name="Kohara Y."/>
            <person name="Sugano S."/>
            <person name="Fujiyama A."/>
            <person name="Delaux P.-M."/>
            <person name="Quint M."/>
            <person name="TheiBen G."/>
            <person name="Hagemann M."/>
            <person name="Harholt J."/>
            <person name="Dunand C."/>
            <person name="Zachgo S."/>
            <person name="Langdale J."/>
            <person name="Maumus F."/>
            <person name="Straeten D.V.D."/>
            <person name="Gould S.B."/>
            <person name="Rensing S.A."/>
        </authorList>
    </citation>
    <scope>NUCLEOTIDE SEQUENCE [LARGE SCALE GENOMIC DNA]</scope>
    <source>
        <strain evidence="12 13">S276</strain>
    </source>
</reference>
<dbReference type="InterPro" id="IPR027027">
    <property type="entry name" value="GOSR2/Membrin/Bos1"/>
</dbReference>